<dbReference type="GO" id="GO:0003884">
    <property type="term" value="F:D-amino-acid oxidase activity"/>
    <property type="evidence" value="ECO:0007669"/>
    <property type="project" value="InterPro"/>
</dbReference>
<evidence type="ECO:0000256" key="4">
    <source>
        <dbReference type="ARBA" id="ARBA00022827"/>
    </source>
</evidence>
<dbReference type="STRING" id="1330018.A0A167LEQ8"/>
<keyword evidence="10" id="KW-1185">Reference proteome</keyword>
<keyword evidence="7" id="KW-0732">Signal</keyword>
<dbReference type="PIRSF" id="PIRSF000189">
    <property type="entry name" value="D-aa_oxidase"/>
    <property type="match status" value="1"/>
</dbReference>
<keyword evidence="4 6" id="KW-0274">FAD</keyword>
<dbReference type="InterPro" id="IPR023209">
    <property type="entry name" value="DAO"/>
</dbReference>
<accession>A0A167LEQ8</accession>
<dbReference type="AlphaFoldDB" id="A0A167LEQ8"/>
<keyword evidence="3" id="KW-0285">Flavoprotein</keyword>
<feature type="binding site" evidence="6">
    <location>
        <position position="300"/>
    </location>
    <ligand>
        <name>D-dopa</name>
        <dbReference type="ChEBI" id="CHEBI:149689"/>
    </ligand>
</feature>
<comment type="cofactor">
    <cofactor evidence="1 6">
        <name>FAD</name>
        <dbReference type="ChEBI" id="CHEBI:57692"/>
    </cofactor>
</comment>
<evidence type="ECO:0000256" key="6">
    <source>
        <dbReference type="PIRSR" id="PIRSR000189-1"/>
    </source>
</evidence>
<dbReference type="GO" id="GO:0019478">
    <property type="term" value="P:D-amino acid catabolic process"/>
    <property type="evidence" value="ECO:0007669"/>
    <property type="project" value="TreeGrafter"/>
</dbReference>
<dbReference type="EMBL" id="KV417288">
    <property type="protein sequence ID" value="KZO95615.1"/>
    <property type="molecule type" value="Genomic_DNA"/>
</dbReference>
<dbReference type="GO" id="GO:0071949">
    <property type="term" value="F:FAD binding"/>
    <property type="evidence" value="ECO:0007669"/>
    <property type="project" value="InterPro"/>
</dbReference>
<proteinExistence type="inferred from homology"/>
<keyword evidence="5" id="KW-0560">Oxidoreductase</keyword>
<dbReference type="InterPro" id="IPR006076">
    <property type="entry name" value="FAD-dep_OxRdtase"/>
</dbReference>
<evidence type="ECO:0000256" key="2">
    <source>
        <dbReference type="ARBA" id="ARBA00006730"/>
    </source>
</evidence>
<dbReference type="PANTHER" id="PTHR11530:SF11">
    <property type="entry name" value="D-ASPARTATE OXIDASE"/>
    <property type="match status" value="1"/>
</dbReference>
<organism evidence="9 10">
    <name type="scientific">Calocera viscosa (strain TUFC12733)</name>
    <dbReference type="NCBI Taxonomy" id="1330018"/>
    <lineage>
        <taxon>Eukaryota</taxon>
        <taxon>Fungi</taxon>
        <taxon>Dikarya</taxon>
        <taxon>Basidiomycota</taxon>
        <taxon>Agaricomycotina</taxon>
        <taxon>Dacrymycetes</taxon>
        <taxon>Dacrymycetales</taxon>
        <taxon>Dacrymycetaceae</taxon>
        <taxon>Calocera</taxon>
    </lineage>
</organism>
<dbReference type="SUPFAM" id="SSF51971">
    <property type="entry name" value="Nucleotide-binding domain"/>
    <property type="match status" value="1"/>
</dbReference>
<evidence type="ECO:0000256" key="5">
    <source>
        <dbReference type="ARBA" id="ARBA00023002"/>
    </source>
</evidence>
<evidence type="ECO:0000313" key="9">
    <source>
        <dbReference type="EMBL" id="KZO95615.1"/>
    </source>
</evidence>
<evidence type="ECO:0000259" key="8">
    <source>
        <dbReference type="Pfam" id="PF01266"/>
    </source>
</evidence>
<evidence type="ECO:0000256" key="3">
    <source>
        <dbReference type="ARBA" id="ARBA00022630"/>
    </source>
</evidence>
<protein>
    <submittedName>
        <fullName evidence="9">D-aspartate oxidase</fullName>
    </submittedName>
</protein>
<dbReference type="Pfam" id="PF01266">
    <property type="entry name" value="DAO"/>
    <property type="match status" value="1"/>
</dbReference>
<dbReference type="PANTHER" id="PTHR11530">
    <property type="entry name" value="D-AMINO ACID OXIDASE"/>
    <property type="match status" value="1"/>
</dbReference>
<gene>
    <name evidence="9" type="ORF">CALVIDRAFT_545902</name>
</gene>
<feature type="domain" description="FAD dependent oxidoreductase" evidence="8">
    <location>
        <begin position="4"/>
        <end position="349"/>
    </location>
</feature>
<reference evidence="9 10" key="1">
    <citation type="journal article" date="2016" name="Mol. Biol. Evol.">
        <title>Comparative Genomics of Early-Diverging Mushroom-Forming Fungi Provides Insights into the Origins of Lignocellulose Decay Capabilities.</title>
        <authorList>
            <person name="Nagy L.G."/>
            <person name="Riley R."/>
            <person name="Tritt A."/>
            <person name="Adam C."/>
            <person name="Daum C."/>
            <person name="Floudas D."/>
            <person name="Sun H."/>
            <person name="Yadav J.S."/>
            <person name="Pangilinan J."/>
            <person name="Larsson K.H."/>
            <person name="Matsuura K."/>
            <person name="Barry K."/>
            <person name="Labutti K."/>
            <person name="Kuo R."/>
            <person name="Ohm R.A."/>
            <person name="Bhattacharya S.S."/>
            <person name="Shirouzu T."/>
            <person name="Yoshinaga Y."/>
            <person name="Martin F.M."/>
            <person name="Grigoriev I.V."/>
            <person name="Hibbett D.S."/>
        </authorList>
    </citation>
    <scope>NUCLEOTIDE SEQUENCE [LARGE SCALE GENOMIC DNA]</scope>
    <source>
        <strain evidence="9 10">TUFC12733</strain>
    </source>
</reference>
<dbReference type="OrthoDB" id="2015447at2759"/>
<evidence type="ECO:0000256" key="7">
    <source>
        <dbReference type="SAM" id="SignalP"/>
    </source>
</evidence>
<sequence length="370" mass="40571">MPTVAVLGAGVVGLTTAVKILEAGYDVVVIAQFFPGDPRDIRYTSNFAGANHSSMAGDDKRQFKLDMDTFEVVWKMSEPDSPTANLFMRTPIIHYFHEPMEKPDPLAGVMPEYRNLRPDELRVGATSGTYFMSVTFDVWRYLPWLYSQVLLKGGRVVRAQVQHINQVLEGAFCEKPDALVICAGIGARTLGGVEDENVFPIRGQTVLIHAPWIKSCMGAKHLPGVTSYVIPRPCGDVILGGTWLYDDWYPKPREETHDSILEGAIKLVPELAPPEVFASGRTPTAEDLKPLIVEAGCGLRPGRKGGVRLERDTVEVPNAGGKKVPIVFNYGHGGQGYQSSWGSAMEAVRLLKEGISFVVMNEVDGLKISE</sequence>
<dbReference type="Gene3D" id="3.40.50.720">
    <property type="entry name" value="NAD(P)-binding Rossmann-like Domain"/>
    <property type="match status" value="1"/>
</dbReference>
<feature type="signal peptide" evidence="7">
    <location>
        <begin position="1"/>
        <end position="17"/>
    </location>
</feature>
<evidence type="ECO:0000256" key="1">
    <source>
        <dbReference type="ARBA" id="ARBA00001974"/>
    </source>
</evidence>
<dbReference type="SUPFAM" id="SSF54373">
    <property type="entry name" value="FAD-linked reductases, C-terminal domain"/>
    <property type="match status" value="1"/>
</dbReference>
<dbReference type="Proteomes" id="UP000076738">
    <property type="component" value="Unassembled WGS sequence"/>
</dbReference>
<comment type="similarity">
    <text evidence="2">Belongs to the DAMOX/DASOX family.</text>
</comment>
<feature type="binding site" evidence="6">
    <location>
        <position position="334"/>
    </location>
    <ligand>
        <name>D-dopa</name>
        <dbReference type="ChEBI" id="CHEBI:149689"/>
    </ligand>
</feature>
<name>A0A167LEQ8_CALVF</name>
<evidence type="ECO:0000313" key="10">
    <source>
        <dbReference type="Proteomes" id="UP000076738"/>
    </source>
</evidence>
<feature type="chain" id="PRO_5007889808" evidence="7">
    <location>
        <begin position="18"/>
        <end position="370"/>
    </location>
</feature>
<dbReference type="Gene3D" id="3.30.9.10">
    <property type="entry name" value="D-Amino Acid Oxidase, subunit A, domain 2"/>
    <property type="match status" value="1"/>
</dbReference>
<feature type="binding site" evidence="6">
    <location>
        <begin position="44"/>
        <end position="45"/>
    </location>
    <ligand>
        <name>FAD</name>
        <dbReference type="ChEBI" id="CHEBI:57692"/>
    </ligand>
</feature>
<dbReference type="GO" id="GO:0005737">
    <property type="term" value="C:cytoplasm"/>
    <property type="evidence" value="ECO:0007669"/>
    <property type="project" value="TreeGrafter"/>
</dbReference>
<feature type="binding site" evidence="6">
    <location>
        <position position="161"/>
    </location>
    <ligand>
        <name>FAD</name>
        <dbReference type="ChEBI" id="CHEBI:57692"/>
    </ligand>
</feature>